<dbReference type="OrthoDB" id="2020758at2759"/>
<dbReference type="SUPFAM" id="SSF54001">
    <property type="entry name" value="Cysteine proteinases"/>
    <property type="match status" value="1"/>
</dbReference>
<feature type="compositionally biased region" description="Polar residues" evidence="1">
    <location>
        <begin position="53"/>
        <end position="67"/>
    </location>
</feature>
<organism evidence="2 3">
    <name type="scientific">Bambusicola thoracicus</name>
    <name type="common">Chinese bamboo-partridge</name>
    <name type="synonym">Perdix thoracica</name>
    <dbReference type="NCBI Taxonomy" id="9083"/>
    <lineage>
        <taxon>Eukaryota</taxon>
        <taxon>Metazoa</taxon>
        <taxon>Chordata</taxon>
        <taxon>Craniata</taxon>
        <taxon>Vertebrata</taxon>
        <taxon>Euteleostomi</taxon>
        <taxon>Archelosauria</taxon>
        <taxon>Archosauria</taxon>
        <taxon>Dinosauria</taxon>
        <taxon>Saurischia</taxon>
        <taxon>Theropoda</taxon>
        <taxon>Coelurosauria</taxon>
        <taxon>Aves</taxon>
        <taxon>Neognathae</taxon>
        <taxon>Galloanserae</taxon>
        <taxon>Galliformes</taxon>
        <taxon>Phasianidae</taxon>
        <taxon>Perdicinae</taxon>
        <taxon>Bambusicola</taxon>
    </lineage>
</organism>
<evidence type="ECO:0000313" key="2">
    <source>
        <dbReference type="EMBL" id="POI28088.1"/>
    </source>
</evidence>
<dbReference type="AlphaFoldDB" id="A0A2P4SVG1"/>
<comment type="caution">
    <text evidence="2">The sequence shown here is derived from an EMBL/GenBank/DDBJ whole genome shotgun (WGS) entry which is preliminary data.</text>
</comment>
<evidence type="ECO:0008006" key="4">
    <source>
        <dbReference type="Google" id="ProtNLM"/>
    </source>
</evidence>
<dbReference type="Gene3D" id="3.90.70.10">
    <property type="entry name" value="Cysteine proteinases"/>
    <property type="match status" value="1"/>
</dbReference>
<name>A0A2P4SVG1_BAMTH</name>
<sequence>MLLKCCNLQNQLNQERRLARKLSSNEEERSPVIIQEGTKKPEPEDSSGVLYSRDTTVESAMNGSQTEGSEKEASRSESSFDADSEASESESASKQTAFSSCSNTSALHVNHINVKMPHTKPSDSNDEKISSAISKLSFCDTINEDEKSSCGDPDNECDFLCCFISGLKEAMGASAGQWVYVSDAHVQVVPESRVLNAQAYLLFYERLLI</sequence>
<proteinExistence type="predicted"/>
<evidence type="ECO:0000313" key="3">
    <source>
        <dbReference type="Proteomes" id="UP000237246"/>
    </source>
</evidence>
<protein>
    <recommendedName>
        <fullName evidence="4">USP domain-containing protein</fullName>
    </recommendedName>
</protein>
<evidence type="ECO:0000256" key="1">
    <source>
        <dbReference type="SAM" id="MobiDB-lite"/>
    </source>
</evidence>
<dbReference type="Proteomes" id="UP000237246">
    <property type="component" value="Unassembled WGS sequence"/>
</dbReference>
<keyword evidence="3" id="KW-1185">Reference proteome</keyword>
<gene>
    <name evidence="2" type="ORF">CIB84_008160</name>
</gene>
<accession>A0A2P4SVG1</accession>
<dbReference type="EMBL" id="PPHD01020861">
    <property type="protein sequence ID" value="POI28088.1"/>
    <property type="molecule type" value="Genomic_DNA"/>
</dbReference>
<dbReference type="InterPro" id="IPR038765">
    <property type="entry name" value="Papain-like_cys_pep_sf"/>
</dbReference>
<reference evidence="2 3" key="1">
    <citation type="submission" date="2018-01" db="EMBL/GenBank/DDBJ databases">
        <title>Comparison of the Chinese Bamboo Partridge and Red Junglefowl genome sequences highlights the importance of demography in genome evolution.</title>
        <authorList>
            <person name="Tiley G.P."/>
            <person name="Kimball R.T."/>
            <person name="Braun E.L."/>
            <person name="Burleigh J.G."/>
        </authorList>
    </citation>
    <scope>NUCLEOTIDE SEQUENCE [LARGE SCALE GENOMIC DNA]</scope>
    <source>
        <strain evidence="2">RTK389</strain>
        <tissue evidence="2">Blood</tissue>
    </source>
</reference>
<feature type="region of interest" description="Disordered" evidence="1">
    <location>
        <begin position="15"/>
        <end position="95"/>
    </location>
</feature>